<feature type="domain" description="HTH cro/C1-type" evidence="2">
    <location>
        <begin position="24"/>
        <end position="76"/>
    </location>
</feature>
<dbReference type="PANTHER" id="PTHR46558">
    <property type="entry name" value="TRACRIPTIONAL REGULATORY PROTEIN-RELATED-RELATED"/>
    <property type="match status" value="1"/>
</dbReference>
<reference evidence="3" key="1">
    <citation type="journal article" date="2015" name="Nature">
        <title>Complex archaea that bridge the gap between prokaryotes and eukaryotes.</title>
        <authorList>
            <person name="Spang A."/>
            <person name="Saw J.H."/>
            <person name="Jorgensen S.L."/>
            <person name="Zaremba-Niedzwiedzka K."/>
            <person name="Martijn J."/>
            <person name="Lind A.E."/>
            <person name="van Eijk R."/>
            <person name="Schleper C."/>
            <person name="Guy L."/>
            <person name="Ettema T.J."/>
        </authorList>
    </citation>
    <scope>NUCLEOTIDE SEQUENCE</scope>
</reference>
<dbReference type="AlphaFoldDB" id="A0A0F9T8G0"/>
<evidence type="ECO:0000256" key="1">
    <source>
        <dbReference type="ARBA" id="ARBA00023125"/>
    </source>
</evidence>
<accession>A0A0F9T8G0</accession>
<evidence type="ECO:0000313" key="3">
    <source>
        <dbReference type="EMBL" id="KKN77505.1"/>
    </source>
</evidence>
<dbReference type="SUPFAM" id="SSF47413">
    <property type="entry name" value="lambda repressor-like DNA-binding domains"/>
    <property type="match status" value="1"/>
</dbReference>
<dbReference type="PANTHER" id="PTHR46558:SF4">
    <property type="entry name" value="DNA-BIDING PHAGE PROTEIN"/>
    <property type="match status" value="1"/>
</dbReference>
<dbReference type="CDD" id="cd00093">
    <property type="entry name" value="HTH_XRE"/>
    <property type="match status" value="1"/>
</dbReference>
<sequence length="78" mass="9040">MNNDLEYRIRKSERKLRLGDKLCQLRKAKGWTQDNVARKLCVSSATISNIENGTQSIYAHDLPEWADIFNCSIEEILK</sequence>
<proteinExistence type="predicted"/>
<dbReference type="PROSITE" id="PS50943">
    <property type="entry name" value="HTH_CROC1"/>
    <property type="match status" value="1"/>
</dbReference>
<dbReference type="InterPro" id="IPR001387">
    <property type="entry name" value="Cro/C1-type_HTH"/>
</dbReference>
<dbReference type="SMART" id="SM00530">
    <property type="entry name" value="HTH_XRE"/>
    <property type="match status" value="1"/>
</dbReference>
<evidence type="ECO:0000259" key="2">
    <source>
        <dbReference type="PROSITE" id="PS50943"/>
    </source>
</evidence>
<protein>
    <recommendedName>
        <fullName evidence="2">HTH cro/C1-type domain-containing protein</fullName>
    </recommendedName>
</protein>
<dbReference type="GO" id="GO:0003677">
    <property type="term" value="F:DNA binding"/>
    <property type="evidence" value="ECO:0007669"/>
    <property type="project" value="UniProtKB-KW"/>
</dbReference>
<keyword evidence="1" id="KW-0238">DNA-binding</keyword>
<dbReference type="Gene3D" id="1.10.260.40">
    <property type="entry name" value="lambda repressor-like DNA-binding domains"/>
    <property type="match status" value="1"/>
</dbReference>
<gene>
    <name evidence="3" type="ORF">LCGC14_0359200</name>
</gene>
<dbReference type="Pfam" id="PF01381">
    <property type="entry name" value="HTH_3"/>
    <property type="match status" value="1"/>
</dbReference>
<dbReference type="EMBL" id="LAZR01000277">
    <property type="protein sequence ID" value="KKN77505.1"/>
    <property type="molecule type" value="Genomic_DNA"/>
</dbReference>
<dbReference type="InterPro" id="IPR010982">
    <property type="entry name" value="Lambda_DNA-bd_dom_sf"/>
</dbReference>
<comment type="caution">
    <text evidence="3">The sequence shown here is derived from an EMBL/GenBank/DDBJ whole genome shotgun (WGS) entry which is preliminary data.</text>
</comment>
<organism evidence="3">
    <name type="scientific">marine sediment metagenome</name>
    <dbReference type="NCBI Taxonomy" id="412755"/>
    <lineage>
        <taxon>unclassified sequences</taxon>
        <taxon>metagenomes</taxon>
        <taxon>ecological metagenomes</taxon>
    </lineage>
</organism>
<name>A0A0F9T8G0_9ZZZZ</name>